<organism evidence="3 4">
    <name type="scientific">Desulfobacter latus</name>
    <dbReference type="NCBI Taxonomy" id="2292"/>
    <lineage>
        <taxon>Bacteria</taxon>
        <taxon>Pseudomonadati</taxon>
        <taxon>Thermodesulfobacteriota</taxon>
        <taxon>Desulfobacteria</taxon>
        <taxon>Desulfobacterales</taxon>
        <taxon>Desulfobacteraceae</taxon>
        <taxon>Desulfobacter</taxon>
    </lineage>
</organism>
<dbReference type="InterPro" id="IPR053148">
    <property type="entry name" value="PD-DEXK-like_domain"/>
</dbReference>
<dbReference type="Pfam" id="PF06250">
    <property type="entry name" value="YhcG_C"/>
    <property type="match status" value="1"/>
</dbReference>
<evidence type="ECO:0000259" key="1">
    <source>
        <dbReference type="Pfam" id="PF06250"/>
    </source>
</evidence>
<protein>
    <submittedName>
        <fullName evidence="3">DUF1016 domain-containing protein</fullName>
    </submittedName>
</protein>
<dbReference type="EMBL" id="JACADJ010000003">
    <property type="protein sequence ID" value="NWH03679.1"/>
    <property type="molecule type" value="Genomic_DNA"/>
</dbReference>
<dbReference type="InterPro" id="IPR011856">
    <property type="entry name" value="tRNA_endonuc-like_dom_sf"/>
</dbReference>
<dbReference type="AlphaFoldDB" id="A0A850SR91"/>
<dbReference type="PANTHER" id="PTHR30547">
    <property type="entry name" value="UNCHARACTERIZED PROTEIN YHCG-RELATED"/>
    <property type="match status" value="1"/>
</dbReference>
<reference evidence="3 4" key="1">
    <citation type="submission" date="2020-06" db="EMBL/GenBank/DDBJ databases">
        <title>High-quality draft genome of sulfate reducer Desulfobacter latus type strain AcrS2 isolated from marine sediment.</title>
        <authorList>
            <person name="Hoppe M."/>
            <person name="Larsen C.K."/>
            <person name="Marshall I.P.G."/>
            <person name="Schramm A."/>
            <person name="Marietou A.G."/>
        </authorList>
    </citation>
    <scope>NUCLEOTIDE SEQUENCE [LARGE SCALE GENOMIC DNA]</scope>
    <source>
        <strain evidence="3 4">AcRS2</strain>
    </source>
</reference>
<dbReference type="Pfam" id="PF17761">
    <property type="entry name" value="DUF1016_N"/>
    <property type="match status" value="1"/>
</dbReference>
<dbReference type="Proteomes" id="UP000553343">
    <property type="component" value="Unassembled WGS sequence"/>
</dbReference>
<feature type="domain" description="YhcG N-terminal" evidence="2">
    <location>
        <begin position="20"/>
        <end position="184"/>
    </location>
</feature>
<dbReference type="PANTHER" id="PTHR30547:SF0">
    <property type="entry name" value="BLR8175 PROTEIN"/>
    <property type="match status" value="1"/>
</dbReference>
<name>A0A850SR91_9BACT</name>
<dbReference type="InterPro" id="IPR041527">
    <property type="entry name" value="YhcG_N"/>
</dbReference>
<comment type="caution">
    <text evidence="3">The sequence shown here is derived from an EMBL/GenBank/DDBJ whole genome shotgun (WGS) entry which is preliminary data.</text>
</comment>
<dbReference type="RefSeq" id="WP_178365133.1">
    <property type="nucleotide sequence ID" value="NZ_JACADJ010000003.1"/>
</dbReference>
<dbReference type="GO" id="GO:0003676">
    <property type="term" value="F:nucleic acid binding"/>
    <property type="evidence" value="ECO:0007669"/>
    <property type="project" value="InterPro"/>
</dbReference>
<dbReference type="InterPro" id="IPR009362">
    <property type="entry name" value="YhcG_C"/>
</dbReference>
<feature type="domain" description="YhcG PDDEXK nuclease" evidence="1">
    <location>
        <begin position="205"/>
        <end position="359"/>
    </location>
</feature>
<evidence type="ECO:0000313" key="4">
    <source>
        <dbReference type="Proteomes" id="UP000553343"/>
    </source>
</evidence>
<proteinExistence type="predicted"/>
<dbReference type="Gene3D" id="3.40.1350.10">
    <property type="match status" value="1"/>
</dbReference>
<evidence type="ECO:0000313" key="3">
    <source>
        <dbReference type="EMBL" id="NWH03679.1"/>
    </source>
</evidence>
<keyword evidence="4" id="KW-1185">Reference proteome</keyword>
<evidence type="ECO:0000259" key="2">
    <source>
        <dbReference type="Pfam" id="PF17761"/>
    </source>
</evidence>
<gene>
    <name evidence="3" type="ORF">HXW94_01485</name>
</gene>
<accession>A0A850SR91</accession>
<sequence>MKPTDIQPNATPEYTHWLQEIKAKIKQAQVRAALAASRELILFYWDLGKSISKTLQENTWGNKVIDQLSKDLASEFPAIKGFSRRNLYYVKKFYEFFSSFSDSEVIVPRDGAQLENDIEPQPKEQMAPLIINLIGSHLPWSHIKIILDKVKDHRETLFYIHETIENGWSRDTLALQIKSNLYSRQGMAITNFKTTLPEPQSDLAQQSMKDPYCFDFLTLTTPYNERDIENQLISHITKFLLELGKGFAFVGRQYHLEVGESDYYLDLLFYHIKLKCYVVVELKNTKFIPEYAGKLNFYLSAVDSLLKSEADNPTIGILLCRDKNKIETEFALRDINKPMGVSEFTLTETLPENLKGSLPTIEEIESDLQGLEPESE</sequence>